<dbReference type="EMBL" id="NMTR01000014">
    <property type="protein sequence ID" value="PDX61541.1"/>
    <property type="molecule type" value="Genomic_DNA"/>
</dbReference>
<gene>
    <name evidence="1" type="ORF">CGS49_05975</name>
</gene>
<evidence type="ECO:0000313" key="2">
    <source>
        <dbReference type="Proteomes" id="UP000220959"/>
    </source>
</evidence>
<protein>
    <submittedName>
        <fullName evidence="1">Uncharacterized protein</fullName>
    </submittedName>
</protein>
<proteinExistence type="predicted"/>
<evidence type="ECO:0000313" key="1">
    <source>
        <dbReference type="EMBL" id="PDX61541.1"/>
    </source>
</evidence>
<comment type="caution">
    <text evidence="1">The sequence shown here is derived from an EMBL/GenBank/DDBJ whole genome shotgun (WGS) entry which is preliminary data.</text>
</comment>
<name>A0ACC9D0R4_9FIRM</name>
<sequence length="273" mass="30431">MKTEREKITGKVAAAALRLAGEPYTLEPGEENCYLLLVYEGSVQLEYGGETMLVNPGSAVLLGPGGGRLLPQGSAAAELVGCHFPLEVLHELRSAAGRDYTRRFASGQRTVLYGPVQWFSRLRTLLEMMRSAGTEQDDPGPLYLLLILHYVEQECIAESSAAARPRNETVEQICAYLSANYQQKFSLTEVAARFYISPYYLSRLFRRVTGQSIVDYINNRRIEAAQKLLENTELSISAVAEQTGFASAAHFRRVFREVMGTGPLQYRKGHKKK</sequence>
<keyword evidence="2" id="KW-1185">Reference proteome</keyword>
<accession>A0ACC9D0R4</accession>
<reference evidence="1 2" key="1">
    <citation type="journal article" date="2017" name="Front. Microbiol.">
        <title>New Insights into the Diversity of the Genus Faecalibacterium.</title>
        <authorList>
            <person name="Benevides L."/>
            <person name="Burman S."/>
            <person name="Martin R."/>
            <person name="Robert V."/>
            <person name="Thomas M."/>
            <person name="Miquel S."/>
            <person name="Chain F."/>
            <person name="Sokol H."/>
            <person name="Bermudez-Humaran L.G."/>
            <person name="Morrison M."/>
            <person name="Langella P."/>
            <person name="Azevedo V.A."/>
            <person name="Chatel J.M."/>
            <person name="Soares S."/>
        </authorList>
    </citation>
    <scope>NUCLEOTIDE SEQUENCE [LARGE SCALE GENOMIC DNA]</scope>
    <source>
        <strain evidence="2">CNCM I-4541</strain>
    </source>
</reference>
<organism evidence="1 2">
    <name type="scientific">Faecalibacterium langellae</name>
    <dbReference type="NCBI Taxonomy" id="3435293"/>
    <lineage>
        <taxon>Bacteria</taxon>
        <taxon>Bacillati</taxon>
        <taxon>Bacillota</taxon>
        <taxon>Clostridia</taxon>
        <taxon>Eubacteriales</taxon>
        <taxon>Oscillospiraceae</taxon>
        <taxon>Faecalibacterium</taxon>
    </lineage>
</organism>
<dbReference type="Proteomes" id="UP000220959">
    <property type="component" value="Unassembled WGS sequence"/>
</dbReference>